<reference evidence="6 7" key="1">
    <citation type="journal article" date="2019" name="Fungal Biol. Biotechnol.">
        <title>Draft genome sequence of fastidious pathogen Ceratobasidium theobromae, which causes vascular-streak dieback in Theobroma cacao.</title>
        <authorList>
            <person name="Ali S.S."/>
            <person name="Asman A."/>
            <person name="Shao J."/>
            <person name="Firmansyah A.P."/>
            <person name="Susilo A.W."/>
            <person name="Rosmana A."/>
            <person name="McMahon P."/>
            <person name="Junaid M."/>
            <person name="Guest D."/>
            <person name="Kheng T.Y."/>
            <person name="Meinhardt L.W."/>
            <person name="Bailey B.A."/>
        </authorList>
    </citation>
    <scope>NUCLEOTIDE SEQUENCE [LARGE SCALE GENOMIC DNA]</scope>
    <source>
        <strain evidence="6 7">CT2</strain>
    </source>
</reference>
<organism evidence="6 7">
    <name type="scientific">Ceratobasidium theobromae</name>
    <dbReference type="NCBI Taxonomy" id="1582974"/>
    <lineage>
        <taxon>Eukaryota</taxon>
        <taxon>Fungi</taxon>
        <taxon>Dikarya</taxon>
        <taxon>Basidiomycota</taxon>
        <taxon>Agaricomycotina</taxon>
        <taxon>Agaricomycetes</taxon>
        <taxon>Cantharellales</taxon>
        <taxon>Ceratobasidiaceae</taxon>
        <taxon>Ceratobasidium</taxon>
    </lineage>
</organism>
<dbReference type="GO" id="GO:0031380">
    <property type="term" value="C:nuclear RNA-directed RNA polymerase complex"/>
    <property type="evidence" value="ECO:0007669"/>
    <property type="project" value="TreeGrafter"/>
</dbReference>
<evidence type="ECO:0000313" key="6">
    <source>
        <dbReference type="EMBL" id="KAB5591850.1"/>
    </source>
</evidence>
<dbReference type="InterPro" id="IPR045055">
    <property type="entry name" value="DNA2/NAM7-like"/>
</dbReference>
<keyword evidence="7" id="KW-1185">Reference proteome</keyword>
<evidence type="ECO:0000256" key="3">
    <source>
        <dbReference type="ARBA" id="ARBA00022833"/>
    </source>
</evidence>
<dbReference type="InterPro" id="IPR041679">
    <property type="entry name" value="DNA2/NAM7-like_C"/>
</dbReference>
<protein>
    <submittedName>
        <fullName evidence="6">NFX1-type zinc finger protein</fullName>
    </submittedName>
</protein>
<dbReference type="OrthoDB" id="2423195at2759"/>
<dbReference type="SUPFAM" id="SSF90229">
    <property type="entry name" value="CCCH zinc finger"/>
    <property type="match status" value="1"/>
</dbReference>
<dbReference type="InterPro" id="IPR000571">
    <property type="entry name" value="Znf_CCCH"/>
</dbReference>
<feature type="zinc finger region" description="C3H1-type" evidence="4">
    <location>
        <begin position="598"/>
        <end position="625"/>
    </location>
</feature>
<evidence type="ECO:0000313" key="7">
    <source>
        <dbReference type="Proteomes" id="UP000383932"/>
    </source>
</evidence>
<dbReference type="GO" id="GO:0031048">
    <property type="term" value="P:regulatory ncRNA-mediated heterochromatin formation"/>
    <property type="evidence" value="ECO:0007669"/>
    <property type="project" value="TreeGrafter"/>
</dbReference>
<dbReference type="SMART" id="SM00356">
    <property type="entry name" value="ZnF_C3H1"/>
    <property type="match status" value="1"/>
</dbReference>
<proteinExistence type="predicted"/>
<evidence type="ECO:0000256" key="1">
    <source>
        <dbReference type="ARBA" id="ARBA00022723"/>
    </source>
</evidence>
<name>A0A5N5QJD3_9AGAM</name>
<evidence type="ECO:0000256" key="2">
    <source>
        <dbReference type="ARBA" id="ARBA00022771"/>
    </source>
</evidence>
<evidence type="ECO:0000256" key="4">
    <source>
        <dbReference type="PROSITE-ProRule" id="PRU00723"/>
    </source>
</evidence>
<dbReference type="PANTHER" id="PTHR10887:SF341">
    <property type="entry name" value="NFX1-TYPE ZINC FINGER-CONTAINING PROTEIN 1"/>
    <property type="match status" value="1"/>
</dbReference>
<keyword evidence="3 4" id="KW-0862">Zinc</keyword>
<dbReference type="InterPro" id="IPR047187">
    <property type="entry name" value="SF1_C_Upf1"/>
</dbReference>
<dbReference type="Gene3D" id="3.40.50.300">
    <property type="entry name" value="P-loop containing nucleotide triphosphate hydrolases"/>
    <property type="match status" value="3"/>
</dbReference>
<sequence>MPNTLATAYYSVDTPAKLVVKLDIYVREHVQTIVGEYAFTERVSKLALPHASNAFAHVLGSVRTPSADYLVVCNATLEKLARIMETTSLSRTMGDVDLGSMTITLPCRHVFTVAHLDKITRISDFYKADKTGKWFEPAIIDAPQYVQPPVCPDPTCRGSIDSLRYGRVCKFSGHAALQRNIALSLSSRLAKVDNELSNSLRKLNGEIVGVLKSCVGTNVAADLSYEVRLKLAKKLDVALTKEANRPTPTELIQDIHHFHAFPNKYAKVWHQAVSGILGPYQAARQITGDPDPAIEAQDTFLTGLLRDELARIRGNSLSEASLVANSEQLALQVARIPLNQLLPPRASLRFTVEAFWVTVDALMLLGTTLSVANYEERHRNSEAPNSGYWEKLAEFFLRQATIDADRAYELAKMSESWNKAIKCKLLALRTDYELAAHKCRSAFSKGGFSNTEACGELLDTCRRCIAHLGQLRNNVPRRYLKRWDFEERALKLEWIDINFVKPIYLFVECWEAMERTIQSKTWLELSDERAVQLNNITSGVGHNRLSTYLTDIMASNLPWRRKLHNGDSRDERQKMNDTNNLQGHVANPVFNEQFHSSGASKRPCRYYRKGDCSAGPRCQFLHGNPDVVSPPLHSAAWGQKLRSETHEFSGRATMTSYLSVGTNETPGQTYQILRAYVEDSFRFVKSEQVYRFLELLCNANPQNTSWTADDGQNQLHELVQGNGILRLDEAIRFPAETTCPWSFGQGYFPIFAYFSSDWVIKSTMNSDVNALYGLVHNNFNVIQNTVRTHLKQFMASRSFKDGNKLLSGERVFRAMFTTMFEYLTRFKQATASNPQIREFAEQMEGWLDQWAIGLQSNPPFEDECSSYDVNQREFILDEIRDTKDRVMRVIRREHIHIANRDPRSRRQPNSSVGWVATLQQDFDRDGPGNIREMGPRHDNDHVEIQMIRVAPTHDELLSRDDPFLPGNFFEAPHHYDSRSIERVVDIQFRLLREELMEPIRMAILPIVSDLKQPVTVDTALSRLIRARGGRYREAVVGTSRDTIIFNVFSNVTLKTLSLGSNGTSVRVEFDAPPGKARSRQPRIREEYWDQLSKKTLMQGTLVALLWKDSAASGTVEVYLGAVTSTTRDLTEAAKKPSAQERVCLDIAFFDTAMELRAIEALQNHGADHEPGTWVLIETPVFYEGIRPFLEALKKDPERLPFTQYLRHQSKEELSQTIIKPPRYSRAPGFSFELADLFDRDAGVESLKLTTSDPDSVGRVKSWLQRSRLDPSQADAVVDSLTREVSLIQGPPGTGKSYTGLELIRVLIKNKIFPILLVAFTNHALDHMLKGILKSGITESIIRTGSRFRMDDELEKYSLDEAQKVENKTRLGNAMGKAFRDLKIVEEKMDEFLGGILECKVEQSVLGVCVLETSRHHYEELFFNRPTWISGLFDREEWKTVGESKKDHWIITFWVKGGDLKFLEPPRSDISKSSGAIAPEQHRVFLRQYMHEHGLSEVPHVPRTKRPLEALKADFQVWRMSLTERQELYDAWYTTVVGRRHATQKQEFERIRKEHEAALKTFEEIKEQCRVNVLSGTHVIGCTTTGAAKVISLLSGVKPRIMIVEEAGQVLESHIFASLADSVEHMMMIGDPLQLRPNISSWKLSMDNHKTGKIYRFDQSMMERLSSAGFPMSQIDVQRRMRPQISSLIRNTLYPKLNDHEVVKKYPNVRGMHKNVFFISHANKELGGGEGSVSKYNAYEIDMIHDLVLHLLKQGCYNKAGNIVILAAYLGQIPKIRQRLRDVVTTIIDERDANLLAQNEIEEETVATVKEVNVSAQVLIRTLDNFQGEEGEVIILSLVRNSGTPFDTDIASLEHKPGPSPIGFLKSHNRANVGLSRAKHGLYIFGNAPELARGSKMWAGVLQELHSSKCIGKGIPISCFRHPDHVEWIEQPGTLEIMSPKGGSSIAELYNDHSKLNIISYFRRMPSPLFGGA</sequence>
<dbReference type="Pfam" id="PF00642">
    <property type="entry name" value="zf-CCCH"/>
    <property type="match status" value="1"/>
</dbReference>
<dbReference type="InterPro" id="IPR036855">
    <property type="entry name" value="Znf_CCCH_sf"/>
</dbReference>
<dbReference type="Pfam" id="PF13087">
    <property type="entry name" value="AAA_12"/>
    <property type="match status" value="1"/>
</dbReference>
<dbReference type="InterPro" id="IPR041677">
    <property type="entry name" value="DNA2/NAM7_AAA_11"/>
</dbReference>
<dbReference type="GO" id="GO:0008270">
    <property type="term" value="F:zinc ion binding"/>
    <property type="evidence" value="ECO:0007669"/>
    <property type="project" value="UniProtKB-KW"/>
</dbReference>
<gene>
    <name evidence="6" type="ORF">CTheo_4715</name>
</gene>
<comment type="caution">
    <text evidence="6">The sequence shown here is derived from an EMBL/GenBank/DDBJ whole genome shotgun (WGS) entry which is preliminary data.</text>
</comment>
<dbReference type="Proteomes" id="UP000383932">
    <property type="component" value="Unassembled WGS sequence"/>
</dbReference>
<keyword evidence="2 4" id="KW-0863">Zinc-finger</keyword>
<evidence type="ECO:0000259" key="5">
    <source>
        <dbReference type="PROSITE" id="PS50103"/>
    </source>
</evidence>
<dbReference type="EMBL" id="SSOP01000086">
    <property type="protein sequence ID" value="KAB5591850.1"/>
    <property type="molecule type" value="Genomic_DNA"/>
</dbReference>
<dbReference type="PANTHER" id="PTHR10887">
    <property type="entry name" value="DNA2/NAM7 HELICASE FAMILY"/>
    <property type="match status" value="1"/>
</dbReference>
<accession>A0A5N5QJD3</accession>
<dbReference type="Gene3D" id="4.10.1000.10">
    <property type="entry name" value="Zinc finger, CCCH-type"/>
    <property type="match status" value="1"/>
</dbReference>
<dbReference type="CDD" id="cd18808">
    <property type="entry name" value="SF1_C_Upf1"/>
    <property type="match status" value="1"/>
</dbReference>
<feature type="domain" description="C3H1-type" evidence="5">
    <location>
        <begin position="598"/>
        <end position="625"/>
    </location>
</feature>
<keyword evidence="1 4" id="KW-0479">Metal-binding</keyword>
<dbReference type="Pfam" id="PF13086">
    <property type="entry name" value="AAA_11"/>
    <property type="match status" value="1"/>
</dbReference>
<dbReference type="GO" id="GO:0004386">
    <property type="term" value="F:helicase activity"/>
    <property type="evidence" value="ECO:0007669"/>
    <property type="project" value="InterPro"/>
</dbReference>
<dbReference type="InterPro" id="IPR027417">
    <property type="entry name" value="P-loop_NTPase"/>
</dbReference>
<dbReference type="SUPFAM" id="SSF52540">
    <property type="entry name" value="P-loop containing nucleoside triphosphate hydrolases"/>
    <property type="match status" value="1"/>
</dbReference>
<dbReference type="PROSITE" id="PS50103">
    <property type="entry name" value="ZF_C3H1"/>
    <property type="match status" value="1"/>
</dbReference>